<sequence length="130" mass="13090">MSGTDGDGDERGGEDRVGISIGSMSGGAIATGSHGRATSVTHHNGPDPAQQQLLDAVRRLRGELAERDRTGEDTALDDELARVEGEITSGGAADRGRLGPLLGRLAAYGPAAATAASVTAVIQAIAQVMG</sequence>
<feature type="region of interest" description="Disordered" evidence="1">
    <location>
        <begin position="1"/>
        <end position="49"/>
    </location>
</feature>
<feature type="compositionally biased region" description="Low complexity" evidence="1">
    <location>
        <begin position="18"/>
        <end position="33"/>
    </location>
</feature>
<evidence type="ECO:0000313" key="2">
    <source>
        <dbReference type="EMBL" id="GGX67683.1"/>
    </source>
</evidence>
<proteinExistence type="predicted"/>
<comment type="caution">
    <text evidence="2">The sequence shown here is derived from an EMBL/GenBank/DDBJ whole genome shotgun (WGS) entry which is preliminary data.</text>
</comment>
<reference evidence="2" key="1">
    <citation type="journal article" date="2014" name="Int. J. Syst. Evol. Microbiol.">
        <title>Complete genome sequence of Corynebacterium casei LMG S-19264T (=DSM 44701T), isolated from a smear-ripened cheese.</title>
        <authorList>
            <consortium name="US DOE Joint Genome Institute (JGI-PGF)"/>
            <person name="Walter F."/>
            <person name="Albersmeier A."/>
            <person name="Kalinowski J."/>
            <person name="Ruckert C."/>
        </authorList>
    </citation>
    <scope>NUCLEOTIDE SEQUENCE</scope>
    <source>
        <strain evidence="2">JCM 4790</strain>
    </source>
</reference>
<gene>
    <name evidence="2" type="ORF">GCM10010358_22600</name>
</gene>
<dbReference type="RefSeq" id="WP_190190070.1">
    <property type="nucleotide sequence ID" value="NZ_BMVU01000007.1"/>
</dbReference>
<evidence type="ECO:0000313" key="3">
    <source>
        <dbReference type="Proteomes" id="UP000619244"/>
    </source>
</evidence>
<accession>A0A918KKW5</accession>
<dbReference type="EMBL" id="BMVU01000007">
    <property type="protein sequence ID" value="GGX67683.1"/>
    <property type="molecule type" value="Genomic_DNA"/>
</dbReference>
<dbReference type="Proteomes" id="UP000619244">
    <property type="component" value="Unassembled WGS sequence"/>
</dbReference>
<name>A0A918KKW5_9ACTN</name>
<organism evidence="2 3">
    <name type="scientific">Streptomyces minutiscleroticus</name>
    <dbReference type="NCBI Taxonomy" id="68238"/>
    <lineage>
        <taxon>Bacteria</taxon>
        <taxon>Bacillati</taxon>
        <taxon>Actinomycetota</taxon>
        <taxon>Actinomycetes</taxon>
        <taxon>Kitasatosporales</taxon>
        <taxon>Streptomycetaceae</taxon>
        <taxon>Streptomyces</taxon>
    </lineage>
</organism>
<evidence type="ECO:0000256" key="1">
    <source>
        <dbReference type="SAM" id="MobiDB-lite"/>
    </source>
</evidence>
<keyword evidence="3" id="KW-1185">Reference proteome</keyword>
<protein>
    <submittedName>
        <fullName evidence="2">Uncharacterized protein</fullName>
    </submittedName>
</protein>
<dbReference type="AlphaFoldDB" id="A0A918KKW5"/>
<reference evidence="2" key="2">
    <citation type="submission" date="2020-09" db="EMBL/GenBank/DDBJ databases">
        <authorList>
            <person name="Sun Q."/>
            <person name="Ohkuma M."/>
        </authorList>
    </citation>
    <scope>NUCLEOTIDE SEQUENCE</scope>
    <source>
        <strain evidence="2">JCM 4790</strain>
    </source>
</reference>